<evidence type="ECO:0000313" key="1">
    <source>
        <dbReference type="EMBL" id="CAK9325309.1"/>
    </source>
</evidence>
<organism evidence="1 2">
    <name type="scientific">Citrullus colocynthis</name>
    <name type="common">colocynth</name>
    <dbReference type="NCBI Taxonomy" id="252529"/>
    <lineage>
        <taxon>Eukaryota</taxon>
        <taxon>Viridiplantae</taxon>
        <taxon>Streptophyta</taxon>
        <taxon>Embryophyta</taxon>
        <taxon>Tracheophyta</taxon>
        <taxon>Spermatophyta</taxon>
        <taxon>Magnoliopsida</taxon>
        <taxon>eudicotyledons</taxon>
        <taxon>Gunneridae</taxon>
        <taxon>Pentapetalae</taxon>
        <taxon>rosids</taxon>
        <taxon>fabids</taxon>
        <taxon>Cucurbitales</taxon>
        <taxon>Cucurbitaceae</taxon>
        <taxon>Benincaseae</taxon>
        <taxon>Citrullus</taxon>
    </lineage>
</organism>
<reference evidence="1 2" key="1">
    <citation type="submission" date="2024-03" db="EMBL/GenBank/DDBJ databases">
        <authorList>
            <person name="Gkanogiannis A."/>
            <person name="Becerra Lopez-Lavalle L."/>
        </authorList>
    </citation>
    <scope>NUCLEOTIDE SEQUENCE [LARGE SCALE GENOMIC DNA]</scope>
</reference>
<dbReference type="Proteomes" id="UP001642487">
    <property type="component" value="Chromosome 7"/>
</dbReference>
<gene>
    <name evidence="1" type="ORF">CITCOLO1_LOCUS17569</name>
</gene>
<accession>A0ABP0YXN3</accession>
<sequence length="129" mass="14240">MGHKKPTSECLSPFAKRSFLEEEAGAFGAELAANYKSVIFYFVSISCFKFVIRRLFQVCLMANGSSGEGDSLNVGRNAVLVGKWPWRFPDVSSVHFHVCLPSMYPCSLDGFVLPCQIIYANCPALFLTG</sequence>
<evidence type="ECO:0000313" key="2">
    <source>
        <dbReference type="Proteomes" id="UP001642487"/>
    </source>
</evidence>
<dbReference type="EMBL" id="OZ021741">
    <property type="protein sequence ID" value="CAK9325309.1"/>
    <property type="molecule type" value="Genomic_DNA"/>
</dbReference>
<proteinExistence type="predicted"/>
<protein>
    <submittedName>
        <fullName evidence="1">Uncharacterized protein</fullName>
    </submittedName>
</protein>
<name>A0ABP0YXN3_9ROSI</name>
<keyword evidence="2" id="KW-1185">Reference proteome</keyword>